<evidence type="ECO:0000313" key="4">
    <source>
        <dbReference type="EMBL" id="GBO41353.1"/>
    </source>
</evidence>
<organism evidence="4 5">
    <name type="scientific">Araneus ventricosus</name>
    <name type="common">Orbweaver spider</name>
    <name type="synonym">Epeira ventricosa</name>
    <dbReference type="NCBI Taxonomy" id="182803"/>
    <lineage>
        <taxon>Eukaryota</taxon>
        <taxon>Metazoa</taxon>
        <taxon>Ecdysozoa</taxon>
        <taxon>Arthropoda</taxon>
        <taxon>Chelicerata</taxon>
        <taxon>Arachnida</taxon>
        <taxon>Araneae</taxon>
        <taxon>Araneomorphae</taxon>
        <taxon>Entelegynae</taxon>
        <taxon>Araneoidea</taxon>
        <taxon>Araneidae</taxon>
        <taxon>Araneus</taxon>
    </lineage>
</organism>
<gene>
    <name evidence="3" type="ORF">AVEN_140743_1</name>
    <name evidence="4" type="ORF">AVEN_145949_1</name>
    <name evidence="2" type="ORF">AVEN_21196_1</name>
    <name evidence="1" type="ORF">AVEN_255899_1</name>
</gene>
<dbReference type="Proteomes" id="UP000499080">
    <property type="component" value="Unassembled WGS sequence"/>
</dbReference>
<evidence type="ECO:0000313" key="1">
    <source>
        <dbReference type="EMBL" id="GBO41343.1"/>
    </source>
</evidence>
<dbReference type="EMBL" id="BGPR01066959">
    <property type="protein sequence ID" value="GBO41351.1"/>
    <property type="molecule type" value="Genomic_DNA"/>
</dbReference>
<proteinExistence type="predicted"/>
<comment type="caution">
    <text evidence="4">The sequence shown here is derived from an EMBL/GenBank/DDBJ whole genome shotgun (WGS) entry which is preliminary data.</text>
</comment>
<dbReference type="AlphaFoldDB" id="A0A4Y2WVF2"/>
<dbReference type="EMBL" id="BGPR01066951">
    <property type="protein sequence ID" value="GBO41343.1"/>
    <property type="molecule type" value="Genomic_DNA"/>
</dbReference>
<dbReference type="EMBL" id="BGPR01066952">
    <property type="protein sequence ID" value="GBO41346.1"/>
    <property type="molecule type" value="Genomic_DNA"/>
</dbReference>
<sequence length="134" mass="15487">MHRPKLVKPFGAIYFLALANVKRWCMPTYQAASRKLSPQRCKRRLAMFGHCLADDVLLPGHGVFCGWTRHSRDDNNLIRSSNFDGGFGLQIILTNFVPKLLTIEHKRFYLEIAQDMLNTVRSDLSFLITVTDFW</sequence>
<evidence type="ECO:0000313" key="3">
    <source>
        <dbReference type="EMBL" id="GBO41351.1"/>
    </source>
</evidence>
<keyword evidence="5" id="KW-1185">Reference proteome</keyword>
<name>A0A4Y2WVF2_ARAVE</name>
<accession>A0A4Y2WVF2</accession>
<evidence type="ECO:0000313" key="2">
    <source>
        <dbReference type="EMBL" id="GBO41346.1"/>
    </source>
</evidence>
<dbReference type="EMBL" id="BGPR01066960">
    <property type="protein sequence ID" value="GBO41353.1"/>
    <property type="molecule type" value="Genomic_DNA"/>
</dbReference>
<evidence type="ECO:0000313" key="5">
    <source>
        <dbReference type="Proteomes" id="UP000499080"/>
    </source>
</evidence>
<reference evidence="4 5" key="1">
    <citation type="journal article" date="2019" name="Sci. Rep.">
        <title>Orb-weaving spider Araneus ventricosus genome elucidates the spidroin gene catalogue.</title>
        <authorList>
            <person name="Kono N."/>
            <person name="Nakamura H."/>
            <person name="Ohtoshi R."/>
            <person name="Moran D.A.P."/>
            <person name="Shinohara A."/>
            <person name="Yoshida Y."/>
            <person name="Fujiwara M."/>
            <person name="Mori M."/>
            <person name="Tomita M."/>
            <person name="Arakawa K."/>
        </authorList>
    </citation>
    <scope>NUCLEOTIDE SEQUENCE [LARGE SCALE GENOMIC DNA]</scope>
</reference>
<protein>
    <submittedName>
        <fullName evidence="4">Uncharacterized protein</fullName>
    </submittedName>
</protein>